<dbReference type="Proteomes" id="UP000242770">
    <property type="component" value="Unassembled WGS sequence"/>
</dbReference>
<evidence type="ECO:0000313" key="1">
    <source>
        <dbReference type="EMBL" id="CDW97625.1"/>
    </source>
</evidence>
<accession>A0A0F7SA06</accession>
<keyword evidence="2" id="KW-1185">Reference proteome</keyword>
<evidence type="ECO:0000313" key="2">
    <source>
        <dbReference type="Proteomes" id="UP000242770"/>
    </source>
</evidence>
<organism evidence="1 2">
    <name type="scientific">Sporisorium scitamineum</name>
    <dbReference type="NCBI Taxonomy" id="49012"/>
    <lineage>
        <taxon>Eukaryota</taxon>
        <taxon>Fungi</taxon>
        <taxon>Dikarya</taxon>
        <taxon>Basidiomycota</taxon>
        <taxon>Ustilaginomycotina</taxon>
        <taxon>Ustilaginomycetes</taxon>
        <taxon>Ustilaginales</taxon>
        <taxon>Ustilaginaceae</taxon>
        <taxon>Sporisorium</taxon>
    </lineage>
</organism>
<proteinExistence type="predicted"/>
<sequence length="66" mass="7592">MQHASIRASTPKQFQKAVKSADWLFTARDLALLCRSAPVRDVDMDDEALSTYCLRQWQSDGPWHKL</sequence>
<reference evidence="2" key="1">
    <citation type="submission" date="2014-06" db="EMBL/GenBank/DDBJ databases">
        <authorList>
            <person name="Berkman P.J."/>
        </authorList>
    </citation>
    <scope>NUCLEOTIDE SEQUENCE [LARGE SCALE GENOMIC DNA]</scope>
</reference>
<gene>
    <name evidence="1" type="primary">SSCI35890.1</name>
</gene>
<dbReference type="AlphaFoldDB" id="A0A0F7SA06"/>
<protein>
    <submittedName>
        <fullName evidence="1">Uncharacterized protein</fullName>
    </submittedName>
</protein>
<dbReference type="EMBL" id="CCFA01002018">
    <property type="protein sequence ID" value="CDW97625.1"/>
    <property type="molecule type" value="Genomic_DNA"/>
</dbReference>
<name>A0A0F7SA06_9BASI</name>